<feature type="region of interest" description="Disordered" evidence="12">
    <location>
        <begin position="1416"/>
        <end position="1437"/>
    </location>
</feature>
<evidence type="ECO:0000256" key="12">
    <source>
        <dbReference type="SAM" id="MobiDB-lite"/>
    </source>
</evidence>
<evidence type="ECO:0000256" key="10">
    <source>
        <dbReference type="ARBA" id="ARBA00024479"/>
    </source>
</evidence>
<comment type="catalytic activity">
    <reaction evidence="11">
        <text>a 1,2-diacyl-sn-glycero-3-phosphoethanolamine(in) = a 1,2-diacyl-sn-glycero-3-phosphoethanolamine(out)</text>
        <dbReference type="Rhea" id="RHEA:38895"/>
        <dbReference type="ChEBI" id="CHEBI:64612"/>
    </reaction>
</comment>
<protein>
    <recommendedName>
        <fullName evidence="4">Autophagy-related protein 2</fullName>
    </recommendedName>
</protein>
<keyword evidence="8" id="KW-0445">Lipid transport</keyword>
<keyword evidence="7" id="KW-0072">Autophagy</keyword>
<dbReference type="GO" id="GO:0061723">
    <property type="term" value="P:glycophagy"/>
    <property type="evidence" value="ECO:0007669"/>
    <property type="project" value="TreeGrafter"/>
</dbReference>
<reference evidence="13" key="1">
    <citation type="submission" date="2022-07" db="EMBL/GenBank/DDBJ databases">
        <title>Phylogenomic reconstructions and comparative analyses of Kickxellomycotina fungi.</title>
        <authorList>
            <person name="Reynolds N.K."/>
            <person name="Stajich J.E."/>
            <person name="Barry K."/>
            <person name="Grigoriev I.V."/>
            <person name="Crous P."/>
            <person name="Smith M.E."/>
        </authorList>
    </citation>
    <scope>NUCLEOTIDE SEQUENCE</scope>
    <source>
        <strain evidence="13">RSA 861</strain>
    </source>
</reference>
<dbReference type="PANTHER" id="PTHR13190:SF1">
    <property type="entry name" value="AUTOPHAGY-RELATED 2, ISOFORM A"/>
    <property type="match status" value="1"/>
</dbReference>
<dbReference type="GO" id="GO:0005789">
    <property type="term" value="C:endoplasmic reticulum membrane"/>
    <property type="evidence" value="ECO:0007669"/>
    <property type="project" value="UniProtKB-SubCell"/>
</dbReference>
<feature type="region of interest" description="Disordered" evidence="12">
    <location>
        <begin position="1183"/>
        <end position="1202"/>
    </location>
</feature>
<dbReference type="GO" id="GO:0034045">
    <property type="term" value="C:phagophore assembly site membrane"/>
    <property type="evidence" value="ECO:0007669"/>
    <property type="project" value="UniProtKB-SubCell"/>
</dbReference>
<feature type="region of interest" description="Disordered" evidence="12">
    <location>
        <begin position="1336"/>
        <end position="1371"/>
    </location>
</feature>
<dbReference type="GO" id="GO:0032266">
    <property type="term" value="F:phosphatidylinositol-3-phosphate binding"/>
    <property type="evidence" value="ECO:0007669"/>
    <property type="project" value="TreeGrafter"/>
</dbReference>
<feature type="compositionally biased region" description="Acidic residues" evidence="12">
    <location>
        <begin position="1346"/>
        <end position="1365"/>
    </location>
</feature>
<dbReference type="PANTHER" id="PTHR13190">
    <property type="entry name" value="AUTOPHAGY-RELATED 2, ISOFORM A"/>
    <property type="match status" value="1"/>
</dbReference>
<dbReference type="Pfam" id="PF13329">
    <property type="entry name" value="ATG2_CAD"/>
    <property type="match status" value="2"/>
</dbReference>
<dbReference type="OrthoDB" id="18982at2759"/>
<dbReference type="Proteomes" id="UP001150569">
    <property type="component" value="Unassembled WGS sequence"/>
</dbReference>
<evidence type="ECO:0000256" key="11">
    <source>
        <dbReference type="ARBA" id="ARBA00024615"/>
    </source>
</evidence>
<evidence type="ECO:0000256" key="4">
    <source>
        <dbReference type="ARBA" id="ARBA00018070"/>
    </source>
</evidence>
<dbReference type="GO" id="GO:0000422">
    <property type="term" value="P:autophagy of mitochondrion"/>
    <property type="evidence" value="ECO:0007669"/>
    <property type="project" value="TreeGrafter"/>
</dbReference>
<keyword evidence="5" id="KW-0813">Transport</keyword>
<comment type="catalytic activity">
    <reaction evidence="10">
        <text>a 1,2-diacyl-sn-glycero-3-phospho-L-serine(in) = a 1,2-diacyl-sn-glycero-3-phospho-L-serine(out)</text>
        <dbReference type="Rhea" id="RHEA:38663"/>
        <dbReference type="ChEBI" id="CHEBI:57262"/>
    </reaction>
</comment>
<evidence type="ECO:0000256" key="5">
    <source>
        <dbReference type="ARBA" id="ARBA00022448"/>
    </source>
</evidence>
<evidence type="ECO:0000256" key="3">
    <source>
        <dbReference type="ARBA" id="ARBA00009714"/>
    </source>
</evidence>
<feature type="region of interest" description="Disordered" evidence="12">
    <location>
        <begin position="1785"/>
        <end position="1811"/>
    </location>
</feature>
<dbReference type="GO" id="GO:0043495">
    <property type="term" value="F:protein-membrane adaptor activity"/>
    <property type="evidence" value="ECO:0007669"/>
    <property type="project" value="TreeGrafter"/>
</dbReference>
<comment type="subcellular location">
    <subcellularLocation>
        <location evidence="1">Endoplasmic reticulum membrane</location>
        <topology evidence="1">Peripheral membrane protein</topology>
    </subcellularLocation>
    <subcellularLocation>
        <location evidence="2">Preautophagosomal structure membrane</location>
        <topology evidence="2">Peripheral membrane protein</topology>
    </subcellularLocation>
</comment>
<evidence type="ECO:0000256" key="1">
    <source>
        <dbReference type="ARBA" id="ARBA00004406"/>
    </source>
</evidence>
<gene>
    <name evidence="13" type="primary">ATG2_2</name>
    <name evidence="13" type="ORF">IWQ60_003457</name>
</gene>
<name>A0A9W8AAR9_9FUNG</name>
<keyword evidence="9" id="KW-0472">Membrane</keyword>
<evidence type="ECO:0000256" key="6">
    <source>
        <dbReference type="ARBA" id="ARBA00022824"/>
    </source>
</evidence>
<accession>A0A9W8AAR9</accession>
<comment type="similarity">
    <text evidence="3">Belongs to the ATG2 family.</text>
</comment>
<evidence type="ECO:0000256" key="7">
    <source>
        <dbReference type="ARBA" id="ARBA00023006"/>
    </source>
</evidence>
<organism evidence="13 14">
    <name type="scientific">Tieghemiomyces parasiticus</name>
    <dbReference type="NCBI Taxonomy" id="78921"/>
    <lineage>
        <taxon>Eukaryota</taxon>
        <taxon>Fungi</taxon>
        <taxon>Fungi incertae sedis</taxon>
        <taxon>Zoopagomycota</taxon>
        <taxon>Kickxellomycotina</taxon>
        <taxon>Dimargaritomycetes</taxon>
        <taxon>Dimargaritales</taxon>
        <taxon>Dimargaritaceae</taxon>
        <taxon>Tieghemiomyces</taxon>
    </lineage>
</organism>
<feature type="region of interest" description="Disordered" evidence="12">
    <location>
        <begin position="618"/>
        <end position="639"/>
    </location>
</feature>
<dbReference type="GO" id="GO:0061908">
    <property type="term" value="C:phagophore"/>
    <property type="evidence" value="ECO:0007669"/>
    <property type="project" value="TreeGrafter"/>
</dbReference>
<evidence type="ECO:0000313" key="13">
    <source>
        <dbReference type="EMBL" id="KAJ1926828.1"/>
    </source>
</evidence>
<dbReference type="InterPro" id="IPR026849">
    <property type="entry name" value="ATG2"/>
</dbReference>
<comment type="caution">
    <text evidence="13">The sequence shown here is derived from an EMBL/GenBank/DDBJ whole genome shotgun (WGS) entry which is preliminary data.</text>
</comment>
<feature type="region of interest" description="Disordered" evidence="12">
    <location>
        <begin position="115"/>
        <end position="134"/>
    </location>
</feature>
<feature type="compositionally biased region" description="Polar residues" evidence="12">
    <location>
        <begin position="1786"/>
        <end position="1796"/>
    </location>
</feature>
<dbReference type="GO" id="GO:0034727">
    <property type="term" value="P:piecemeal microautophagy of the nucleus"/>
    <property type="evidence" value="ECO:0007669"/>
    <property type="project" value="TreeGrafter"/>
</dbReference>
<dbReference type="EMBL" id="JANBPT010000148">
    <property type="protein sequence ID" value="KAJ1926828.1"/>
    <property type="molecule type" value="Genomic_DNA"/>
</dbReference>
<evidence type="ECO:0000313" key="14">
    <source>
        <dbReference type="Proteomes" id="UP001150569"/>
    </source>
</evidence>
<evidence type="ECO:0000256" key="9">
    <source>
        <dbReference type="ARBA" id="ARBA00023136"/>
    </source>
</evidence>
<keyword evidence="6" id="KW-0256">Endoplasmic reticulum</keyword>
<evidence type="ECO:0000256" key="8">
    <source>
        <dbReference type="ARBA" id="ARBA00023055"/>
    </source>
</evidence>
<keyword evidence="14" id="KW-1185">Reference proteome</keyword>
<dbReference type="GO" id="GO:0000045">
    <property type="term" value="P:autophagosome assembly"/>
    <property type="evidence" value="ECO:0007669"/>
    <property type="project" value="TreeGrafter"/>
</dbReference>
<proteinExistence type="inferred from homology"/>
<evidence type="ECO:0000256" key="2">
    <source>
        <dbReference type="ARBA" id="ARBA00004623"/>
    </source>
</evidence>
<dbReference type="GO" id="GO:0006869">
    <property type="term" value="P:lipid transport"/>
    <property type="evidence" value="ECO:0007669"/>
    <property type="project" value="UniProtKB-KW"/>
</dbReference>
<sequence length="1902" mass="204848">MSFLSFPSWAVPASLQKRLVKFLLKRAIGQFLQEDLELNEHLDIQLGDGRVLLRNVHLNIEVLDELSRSLPVRVTHGLIGTISVHIPWSNLWSGNCELQLSDVDLTLLLVEPSPSGTPASTATGSTSSADDSPVMSSSLHFADDFIRRETGPAWDTGRLMESMANSLYEGTGRRASADGPDAEPSVQGLKVITEMIDKIISRVNLRFRNITATLVHRNDDPENPAADQRLQIRIPRLDYEDRGSQVEPDTPAGATQWFRKVVRLTGLCLCVAESTGSPSTEDDGSASDDGEKGWRYHTLFTLLDDDNAVHLDFERLLPFHAPADPASPPASVPDARRILNRPLEWRVHGLFTRGLVTVAPAPLRILRSLVAALVRPADAPGPGAGPQGNPPLATDDSLFYSAHEDLQAPAPATARPAVSGVEPETASPRPAVLPPADARIHVTLTVSRLLGVVLQDPEVWWDPRVASRTHAEPVVPALDVPFPDNLLAQSGIILDLGTSNATLTVNPTGNPVAPVALEGKLTLSKLDVWLHHLTEDKACQPLFTPNPPGNGMDLAATSESTEPDVAVHATLKVNGQSEGNGVVVELPPLHLAVDPGLLDALISCARNYAFDSSTNQAVKSGGTSRYGSPCRPRAPSELASPERLLRDLSLEGKGQDKADSAKPTLPVRLCCPRVDLTVPAVEIDPESLAHLSVVLEGLEVSNSSAGWVAVHPQFGCLLEGRDFRALVGVRCRGLRIETRLLDGSDTVPLVTVESLATRWLGAGVFRREGAIATPAGNDHNGQSNGCPAFSLAADILSDADERVERSAAADHATGELHKRKLTMSSDLVVAWRTPVVTLTHSRAVQDRLIRFGTAWSAWLAAHPLSLDPPTGPPSLQGRPTVDEPQVLTAIGFHDEVRLTVTCPIRRDPAEAFPAYTVELSRGEIFWSRPASSSGSYAAANVGSLSLRSSGRRGAFILAPVPRLRSHAIPMLALHMLFPVSGAVEGPRIVAVARWLALDVGRDFHWAEDLAATFAAVPEVEPAATGPSDEGPRPHVTVSLHNALLAYRLQCNHSSVIVAAQALQFTPCVASPEDPRTRYVVKGLAFFQRAANDDDDEPVLAPTLSSPPRFHFGYSEPLAEPDVLQSLDRDGYVRLAHVDYLATTLTPRVPDVPFELDLGLETVTVSTCSDSLAGLSTVARDLADRFRPSSPPPEVKASPPIRRAQRVAPLPPYRVHQEALVAALDEEDGPFASGDRPASPMSVHSADLDAPLGLIEEYYSGEEVEKEFPEEPWDLEWIDRRELEEPGVMFVADYPAGRSRRTSSSAATAPAATTISPEFVVRPDGAQDEFVQVGDAAPPAVQSGDDTVTDTEAVQDSDSAAEETATDDGPSSNLLMLQSQYFAAPSSSEPTDGAPSADSTAFTERFRATIKRIQWDLHGGGDEADTNCDQGDTGRPPRSAHPLVSLVLSDVALTLASFRPDALVARRVCVDVADLEILDQVPTSGWRKFLASLKSGAHRTPRETGSRMLDVDLQYVRPDPTLPDALECRLTVALLPLRFYIDQDTLDFLLGYFTDCAARVAAARANKPPNAPAIPASVAPPPYFQSCRIAPITVKVDYKPKQLGFEALRDNPWIGLVNLFPLQDAKMTLKPVQVHGISGVDRLVTALVSEWIPHIAHTQLPGVVTGVSPIRSAVTLGSGVADLFILPLEQYKKDGRIVKGLQNGARSFKRTTASEAIKLSTKVTSTAQTLLERAGDLLHSAEDANDIRPAGPFDSEDEAYGEDGLIYDDDNVDGYASVMASKLSHAGSATSQASRTGPSHRHRPSRFADQPHNLQEGVQQAYRSLSKNFGEAAQTVLAIPVEVYEKSGQNSVQAVLRAVPIAILKPMIGTSEALSKTLLGLRNTLDPSQLQQMEDKYKSPHTG</sequence>
<dbReference type="GO" id="GO:0061709">
    <property type="term" value="P:reticulophagy"/>
    <property type="evidence" value="ECO:0007669"/>
    <property type="project" value="TreeGrafter"/>
</dbReference>